<comment type="caution">
    <text evidence="12">The sequence shown here is derived from an EMBL/GenBank/DDBJ whole genome shotgun (WGS) entry which is preliminary data.</text>
</comment>
<evidence type="ECO:0000256" key="3">
    <source>
        <dbReference type="ARBA" id="ARBA00005902"/>
    </source>
</evidence>
<dbReference type="InterPro" id="IPR002848">
    <property type="entry name" value="Translin_fam"/>
</dbReference>
<accession>A0A2P6V070</accession>
<dbReference type="PANTHER" id="PTHR19353:SF19">
    <property type="entry name" value="DELTA(5) FATTY ACID DESATURASE C-RELATED"/>
    <property type="match status" value="1"/>
</dbReference>
<dbReference type="GO" id="GO:0042759">
    <property type="term" value="P:long-chain fatty acid biosynthetic process"/>
    <property type="evidence" value="ECO:0007669"/>
    <property type="project" value="UniProtKB-ARBA"/>
</dbReference>
<dbReference type="GO" id="GO:0005737">
    <property type="term" value="C:cytoplasm"/>
    <property type="evidence" value="ECO:0007669"/>
    <property type="project" value="UniProtKB-SubCell"/>
</dbReference>
<dbReference type="STRING" id="554055.A0A2P6V070"/>
<comment type="similarity">
    <text evidence="3">Belongs to the translin family.</text>
</comment>
<dbReference type="GO" id="GO:0006636">
    <property type="term" value="P:unsaturated fatty acid biosynthetic process"/>
    <property type="evidence" value="ECO:0007669"/>
    <property type="project" value="UniProtKB-ARBA"/>
</dbReference>
<dbReference type="CDD" id="cd14820">
    <property type="entry name" value="TRAX"/>
    <property type="match status" value="1"/>
</dbReference>
<organism evidence="12 13">
    <name type="scientific">Micractinium conductrix</name>
    <dbReference type="NCBI Taxonomy" id="554055"/>
    <lineage>
        <taxon>Eukaryota</taxon>
        <taxon>Viridiplantae</taxon>
        <taxon>Chlorophyta</taxon>
        <taxon>core chlorophytes</taxon>
        <taxon>Trebouxiophyceae</taxon>
        <taxon>Chlorellales</taxon>
        <taxon>Chlorellaceae</taxon>
        <taxon>Chlorella clade</taxon>
        <taxon>Micractinium</taxon>
    </lineage>
</organism>
<evidence type="ECO:0000256" key="7">
    <source>
        <dbReference type="ARBA" id="ARBA00023002"/>
    </source>
</evidence>
<dbReference type="Gene3D" id="3.10.120.10">
    <property type="entry name" value="Cytochrome b5-like heme/steroid binding domain"/>
    <property type="match status" value="1"/>
</dbReference>
<dbReference type="Pfam" id="PF00487">
    <property type="entry name" value="FA_desaturase"/>
    <property type="match status" value="1"/>
</dbReference>
<dbReference type="AlphaFoldDB" id="A0A2P6V070"/>
<protein>
    <recommendedName>
        <fullName evidence="11">Cytochrome b5 heme-binding domain-containing protein</fullName>
    </recommendedName>
</protein>
<evidence type="ECO:0000256" key="8">
    <source>
        <dbReference type="ARBA" id="ARBA00023004"/>
    </source>
</evidence>
<dbReference type="GO" id="GO:0016020">
    <property type="term" value="C:membrane"/>
    <property type="evidence" value="ECO:0007669"/>
    <property type="project" value="TreeGrafter"/>
</dbReference>
<dbReference type="InterPro" id="IPR036081">
    <property type="entry name" value="Translin_sf"/>
</dbReference>
<dbReference type="Pfam" id="PF00173">
    <property type="entry name" value="Cyt-b5"/>
    <property type="match status" value="1"/>
</dbReference>
<gene>
    <name evidence="12" type="ORF">C2E20_8862</name>
</gene>
<dbReference type="PROSITE" id="PS50255">
    <property type="entry name" value="CYTOCHROME_B5_2"/>
    <property type="match status" value="1"/>
</dbReference>
<keyword evidence="8" id="KW-0408">Iron</keyword>
<keyword evidence="5" id="KW-0349">Heme</keyword>
<dbReference type="GO" id="GO:0020037">
    <property type="term" value="F:heme binding"/>
    <property type="evidence" value="ECO:0007669"/>
    <property type="project" value="InterPro"/>
</dbReference>
<dbReference type="InterPro" id="IPR016069">
    <property type="entry name" value="Translin_C"/>
</dbReference>
<evidence type="ECO:0000256" key="9">
    <source>
        <dbReference type="ARBA" id="ARBA00023242"/>
    </source>
</evidence>
<evidence type="ECO:0000259" key="11">
    <source>
        <dbReference type="PROSITE" id="PS50255"/>
    </source>
</evidence>
<dbReference type="Gene3D" id="1.20.58.200">
    <property type="entry name" value="Translin, domain 2"/>
    <property type="match status" value="1"/>
</dbReference>
<dbReference type="InterPro" id="IPR036400">
    <property type="entry name" value="Cyt_B5-like_heme/steroid_sf"/>
</dbReference>
<evidence type="ECO:0000256" key="6">
    <source>
        <dbReference type="ARBA" id="ARBA00022723"/>
    </source>
</evidence>
<keyword evidence="13" id="KW-1185">Reference proteome</keyword>
<dbReference type="EMBL" id="LHPF02000058">
    <property type="protein sequence ID" value="PSC67473.1"/>
    <property type="molecule type" value="Genomic_DNA"/>
</dbReference>
<dbReference type="SUPFAM" id="SSF55856">
    <property type="entry name" value="Cytochrome b5-like heme/steroid binding domain"/>
    <property type="match status" value="1"/>
</dbReference>
<evidence type="ECO:0000256" key="1">
    <source>
        <dbReference type="ARBA" id="ARBA00004123"/>
    </source>
</evidence>
<evidence type="ECO:0000313" key="13">
    <source>
        <dbReference type="Proteomes" id="UP000239649"/>
    </source>
</evidence>
<evidence type="ECO:0000256" key="2">
    <source>
        <dbReference type="ARBA" id="ARBA00004496"/>
    </source>
</evidence>
<keyword evidence="7" id="KW-0560">Oxidoreductase</keyword>
<name>A0A2P6V070_9CHLO</name>
<dbReference type="PANTHER" id="PTHR19353">
    <property type="entry name" value="FATTY ACID DESATURASE 2"/>
    <property type="match status" value="1"/>
</dbReference>
<dbReference type="InterPro" id="IPR018506">
    <property type="entry name" value="Cyt_B5_heme-BS"/>
</dbReference>
<dbReference type="InterPro" id="IPR016068">
    <property type="entry name" value="Translin_N"/>
</dbReference>
<evidence type="ECO:0000256" key="4">
    <source>
        <dbReference type="ARBA" id="ARBA00022490"/>
    </source>
</evidence>
<feature type="region of interest" description="Disordered" evidence="10">
    <location>
        <begin position="736"/>
        <end position="757"/>
    </location>
</feature>
<keyword evidence="6" id="KW-0479">Metal-binding</keyword>
<dbReference type="Proteomes" id="UP000239649">
    <property type="component" value="Unassembled WGS sequence"/>
</dbReference>
<dbReference type="InterPro" id="IPR012171">
    <property type="entry name" value="Fatty_acid_desaturase"/>
</dbReference>
<sequence length="757" mass="82595">MQGTVGVAAAPLRPRLQNRLRTVASAGRPAVAVVAAPPAPPSTLPLPPARERTPGSLTGDEDPWTDPRWVGVKWTVYRDVAYDLTAFMDRHPAGSFLLRLAIGRDCTALFESYHLRPEVAVSRLRMLPVLQDFPVHAVPRAPRPNDSEIYNAIRDRVRTEVFAGNEATGAHRSGSEGAAATILGYAAASYTLYATNPGLMSGLLLGLGGAWCGLTVQHCGNHGAMSTKAWVNEAMGAMDDLIGGSSLAWRYHHQVSHHIHCNDELDEDVVSAFPLLRFDPRLPRHWYHRYQAAYMWAAFPLLQLAFQVGDMQALITGRTAGATMYGATTAERASVILGKLAHYGLLLALPWALHGGQAALTGAAAYSVVQSIVLASTFAVSHNVPETKPLDAGPTADNLLGDADERDWGLHQILTSASWGGVVGNFFTGGLNLQVEHHLFPAISFVHYPAIAAIVRDECAKRGVQYSQYNDLPTIIGRFIRYMSEVGVAEQPLPRGNSRAADLARLLCAQDIAAAPALRTHFMSSRPAKRRATSATMSAAVSDVIDNADFERIDGELRAYDERRETVIKRSRDIQKMSKMAIFSLHRGAEAEAEQRLASAKKAAEELLPLIKDNPTLRPGSYSNAIEEYAEALAFRCYLNEGRLIKQGEVELAEVEEYLGGVLDFTGELGRLAIAQATRRDEAAVQKARDLVEAIMGQFLQFDLRNGSLRKKFDALKYTLKKLEDTLYDLSRMEAGLRTKPEDIPEPEAGGGGNDDD</sequence>
<dbReference type="OrthoDB" id="260091at2759"/>
<dbReference type="Gene3D" id="1.20.58.190">
    <property type="entry name" value="Translin, domain 1"/>
    <property type="match status" value="1"/>
</dbReference>
<reference evidence="12 13" key="1">
    <citation type="journal article" date="2018" name="Plant J.">
        <title>Genome sequences of Chlorella sorokiniana UTEX 1602 and Micractinium conductrix SAG 241.80: implications to maltose excretion by a green alga.</title>
        <authorList>
            <person name="Arriola M.B."/>
            <person name="Velmurugan N."/>
            <person name="Zhang Y."/>
            <person name="Plunkett M.H."/>
            <person name="Hondzo H."/>
            <person name="Barney B.M."/>
        </authorList>
    </citation>
    <scope>NUCLEOTIDE SEQUENCE [LARGE SCALE GENOMIC DNA]</scope>
    <source>
        <strain evidence="12 13">SAG 241.80</strain>
    </source>
</reference>
<proteinExistence type="inferred from homology"/>
<dbReference type="SUPFAM" id="SSF74784">
    <property type="entry name" value="Translin"/>
    <property type="match status" value="1"/>
</dbReference>
<evidence type="ECO:0000256" key="5">
    <source>
        <dbReference type="ARBA" id="ARBA00022617"/>
    </source>
</evidence>
<dbReference type="PROSITE" id="PS00191">
    <property type="entry name" value="CYTOCHROME_B5_1"/>
    <property type="match status" value="1"/>
</dbReference>
<dbReference type="InterPro" id="IPR005804">
    <property type="entry name" value="FA_desaturase_dom"/>
</dbReference>
<keyword evidence="4" id="KW-0963">Cytoplasm</keyword>
<dbReference type="GO" id="GO:0016717">
    <property type="term" value="F:oxidoreductase activity, acting on paired donors, with oxidation of a pair of donors resulting in the reduction of molecular oxygen to two molecules of water"/>
    <property type="evidence" value="ECO:0007669"/>
    <property type="project" value="TreeGrafter"/>
</dbReference>
<feature type="region of interest" description="Disordered" evidence="10">
    <location>
        <begin position="35"/>
        <end position="62"/>
    </location>
</feature>
<dbReference type="Pfam" id="PF01997">
    <property type="entry name" value="Translin"/>
    <property type="match status" value="1"/>
</dbReference>
<keyword evidence="9" id="KW-0539">Nucleus</keyword>
<dbReference type="GO" id="GO:0046872">
    <property type="term" value="F:metal ion binding"/>
    <property type="evidence" value="ECO:0007669"/>
    <property type="project" value="UniProtKB-KW"/>
</dbReference>
<feature type="compositionally biased region" description="Pro residues" evidence="10">
    <location>
        <begin position="37"/>
        <end position="48"/>
    </location>
</feature>
<evidence type="ECO:0000313" key="12">
    <source>
        <dbReference type="EMBL" id="PSC67473.1"/>
    </source>
</evidence>
<dbReference type="CDD" id="cd03506">
    <property type="entry name" value="Delta6-FADS-like"/>
    <property type="match status" value="1"/>
</dbReference>
<evidence type="ECO:0000256" key="10">
    <source>
        <dbReference type="SAM" id="MobiDB-lite"/>
    </source>
</evidence>
<dbReference type="GO" id="GO:0005634">
    <property type="term" value="C:nucleus"/>
    <property type="evidence" value="ECO:0007669"/>
    <property type="project" value="UniProtKB-SubCell"/>
</dbReference>
<dbReference type="InterPro" id="IPR001199">
    <property type="entry name" value="Cyt_B5-like_heme/steroid-bd"/>
</dbReference>
<feature type="domain" description="Cytochrome b5 heme-binding" evidence="11">
    <location>
        <begin position="74"/>
        <end position="139"/>
    </location>
</feature>
<comment type="subcellular location">
    <subcellularLocation>
        <location evidence="2">Cytoplasm</location>
    </subcellularLocation>
    <subcellularLocation>
        <location evidence="1">Nucleus</location>
    </subcellularLocation>
</comment>
<dbReference type="GO" id="GO:0043565">
    <property type="term" value="F:sequence-specific DNA binding"/>
    <property type="evidence" value="ECO:0007669"/>
    <property type="project" value="InterPro"/>
</dbReference>